<dbReference type="Proteomes" id="UP000477680">
    <property type="component" value="Chromosome"/>
</dbReference>
<dbReference type="SUPFAM" id="SSF55347">
    <property type="entry name" value="Glyceraldehyde-3-phosphate dehydrogenase-like, C-terminal domain"/>
    <property type="match status" value="1"/>
</dbReference>
<dbReference type="Gene3D" id="3.30.360.10">
    <property type="entry name" value="Dihydrodipicolinate Reductase, domain 2"/>
    <property type="match status" value="1"/>
</dbReference>
<dbReference type="Pfam" id="PF01408">
    <property type="entry name" value="GFO_IDH_MocA"/>
    <property type="match status" value="1"/>
</dbReference>
<evidence type="ECO:0000313" key="4">
    <source>
        <dbReference type="EMBL" id="QIB64284.1"/>
    </source>
</evidence>
<gene>
    <name evidence="4" type="ORF">G3T16_01565</name>
</gene>
<dbReference type="InterPro" id="IPR050463">
    <property type="entry name" value="Gfo/Idh/MocA_oxidrdct_glycsds"/>
</dbReference>
<dbReference type="AlphaFoldDB" id="A0A6C0U4B0"/>
<dbReference type="InterPro" id="IPR000683">
    <property type="entry name" value="Gfo/Idh/MocA-like_OxRdtase_N"/>
</dbReference>
<dbReference type="GO" id="GO:0016491">
    <property type="term" value="F:oxidoreductase activity"/>
    <property type="evidence" value="ECO:0007669"/>
    <property type="project" value="UniProtKB-KW"/>
</dbReference>
<dbReference type="KEGG" id="kim:G3T16_01565"/>
<evidence type="ECO:0000259" key="3">
    <source>
        <dbReference type="Pfam" id="PF22725"/>
    </source>
</evidence>
<dbReference type="RefSeq" id="WP_163493534.1">
    <property type="nucleotide sequence ID" value="NZ_CP048711.1"/>
</dbReference>
<name>A0A6C0U4B0_9GAMM</name>
<protein>
    <submittedName>
        <fullName evidence="4">Gfo/Idh/MocA family oxidoreductase</fullName>
    </submittedName>
</protein>
<feature type="domain" description="GFO/IDH/MocA-like oxidoreductase" evidence="3">
    <location>
        <begin position="140"/>
        <end position="275"/>
    </location>
</feature>
<dbReference type="PANTHER" id="PTHR43818">
    <property type="entry name" value="BCDNA.GH03377"/>
    <property type="match status" value="1"/>
</dbReference>
<keyword evidence="5" id="KW-1185">Reference proteome</keyword>
<organism evidence="4 5">
    <name type="scientific">Kineobactrum salinum</name>
    <dbReference type="NCBI Taxonomy" id="2708301"/>
    <lineage>
        <taxon>Bacteria</taxon>
        <taxon>Pseudomonadati</taxon>
        <taxon>Pseudomonadota</taxon>
        <taxon>Gammaproteobacteria</taxon>
        <taxon>Cellvibrionales</taxon>
        <taxon>Halieaceae</taxon>
        <taxon>Kineobactrum</taxon>
    </lineage>
</organism>
<keyword evidence="1" id="KW-0560">Oxidoreductase</keyword>
<dbReference type="GO" id="GO:0000166">
    <property type="term" value="F:nucleotide binding"/>
    <property type="evidence" value="ECO:0007669"/>
    <property type="project" value="InterPro"/>
</dbReference>
<evidence type="ECO:0000313" key="5">
    <source>
        <dbReference type="Proteomes" id="UP000477680"/>
    </source>
</evidence>
<sequence length="386" mass="41784">MTQLRVGMIGTGFMGKAHALAWRNAATLFPLPLQPVALLLAEQDAALAATRAAELGFVRSTGNWRELVADPEVDVVDICTPNDMHYPMAMAAIAHGKHVYCEKPLGLNVAQSREMAAAAASAGVRTMVGFNYAKNPIAALARQMIQQGEIGRLLHFRGTHTEDYLADPNRSGGWRILRERAGMGALGDLCHIVSLALLLAGDIEELCADLQVVIPTRPAGPVGREAPTQVENEDQAHALVRFASGAIGTLECSRVAWGRKNGLTWEINGSEGSLVFDQECQNELHYFAASDPPARQGFRRILLGPEHPDYAAFCPAPGHGLGFNEQKVIEVRDFVEAIAQRRAAWPDFDVGRDIDAVLAAMEVSSRERRWVKLEPGADRPANGDGA</sequence>
<reference evidence="4 5" key="1">
    <citation type="submission" date="2020-02" db="EMBL/GenBank/DDBJ databases">
        <title>Genome sequencing for Kineobactrum sp. M2.</title>
        <authorList>
            <person name="Park S.-J."/>
        </authorList>
    </citation>
    <scope>NUCLEOTIDE SEQUENCE [LARGE SCALE GENOMIC DNA]</scope>
    <source>
        <strain evidence="4 5">M2</strain>
    </source>
</reference>
<evidence type="ECO:0000259" key="2">
    <source>
        <dbReference type="Pfam" id="PF01408"/>
    </source>
</evidence>
<dbReference type="PANTHER" id="PTHR43818:SF11">
    <property type="entry name" value="BCDNA.GH03377"/>
    <property type="match status" value="1"/>
</dbReference>
<dbReference type="Gene3D" id="3.40.50.720">
    <property type="entry name" value="NAD(P)-binding Rossmann-like Domain"/>
    <property type="match status" value="1"/>
</dbReference>
<dbReference type="Pfam" id="PF22725">
    <property type="entry name" value="GFO_IDH_MocA_C3"/>
    <property type="match status" value="1"/>
</dbReference>
<dbReference type="SUPFAM" id="SSF51735">
    <property type="entry name" value="NAD(P)-binding Rossmann-fold domains"/>
    <property type="match status" value="1"/>
</dbReference>
<dbReference type="InterPro" id="IPR055170">
    <property type="entry name" value="GFO_IDH_MocA-like_dom"/>
</dbReference>
<dbReference type="InterPro" id="IPR036291">
    <property type="entry name" value="NAD(P)-bd_dom_sf"/>
</dbReference>
<accession>A0A6C0U4B0</accession>
<dbReference type="EMBL" id="CP048711">
    <property type="protein sequence ID" value="QIB64284.1"/>
    <property type="molecule type" value="Genomic_DNA"/>
</dbReference>
<evidence type="ECO:0000256" key="1">
    <source>
        <dbReference type="ARBA" id="ARBA00023002"/>
    </source>
</evidence>
<proteinExistence type="predicted"/>
<feature type="domain" description="Gfo/Idh/MocA-like oxidoreductase N-terminal" evidence="2">
    <location>
        <begin position="4"/>
        <end position="130"/>
    </location>
</feature>